<accession>A0A517T3I9</accession>
<organism evidence="4 5">
    <name type="scientific">Calycomorphotria hydatis</name>
    <dbReference type="NCBI Taxonomy" id="2528027"/>
    <lineage>
        <taxon>Bacteria</taxon>
        <taxon>Pseudomonadati</taxon>
        <taxon>Planctomycetota</taxon>
        <taxon>Planctomycetia</taxon>
        <taxon>Planctomycetales</taxon>
        <taxon>Planctomycetaceae</taxon>
        <taxon>Calycomorphotria</taxon>
    </lineage>
</organism>
<dbReference type="InterPro" id="IPR022532">
    <property type="entry name" value="DUF3696"/>
</dbReference>
<feature type="compositionally biased region" description="Basic residues" evidence="1">
    <location>
        <begin position="483"/>
        <end position="493"/>
    </location>
</feature>
<evidence type="ECO:0000313" key="5">
    <source>
        <dbReference type="Proteomes" id="UP000319976"/>
    </source>
</evidence>
<dbReference type="InterPro" id="IPR041685">
    <property type="entry name" value="AAA_GajA/Old/RecF-like"/>
</dbReference>
<protein>
    <recommendedName>
        <fullName evidence="6">AAA domain-containing protein</fullName>
    </recommendedName>
</protein>
<dbReference type="EMBL" id="CP036316">
    <property type="protein sequence ID" value="QDT62936.1"/>
    <property type="molecule type" value="Genomic_DNA"/>
</dbReference>
<dbReference type="SUPFAM" id="SSF52540">
    <property type="entry name" value="P-loop containing nucleoside triphosphate hydrolases"/>
    <property type="match status" value="1"/>
</dbReference>
<dbReference type="InterPro" id="IPR014592">
    <property type="entry name" value="P-loop_UCP034888"/>
</dbReference>
<dbReference type="KEGG" id="chya:V22_01340"/>
<keyword evidence="5" id="KW-1185">Reference proteome</keyword>
<sequence>MSNNNPIHIGPSMLTSIRLENFKCYTDSGDVPLAPLTIIVGCNNAGKSSLIQPILALSQTLLDRSSTSRLVTSGSFVSGSLVDIGGFNDFCHHANDEQQTCNRVTFTFGRTPSGIRFEHLPNYREANKLSITYGYNESENKIELSRLAYLDDKGVIGEFSEDGDDVRWSYESSTAKQRKALHVSLENFLPSVFPRFKNLPDGDEASAAIDLYMKLDTQAKPWETLFSYVEHIAPIRMRVPWYIGLGRRYTSVEAMSGENLVRVLASKEKIRRTGKTLRELLNDWVSGRRDVQLKSRAKNALGISNIRLKKVGQEEDVRSLIADQSGGTGSINVAAMGEGVSQILPVIVTCLRGGDRHCLVVEQPEIHLHPAAQAELGDLFVSVARQGQRQVLIETHSEHLLLRIRRHIAEGNIDPKRVSVLFVESESGKPSIRKLPLGENGNFEEWPKGFFDTAYTESLELAKAGQNSGEEGGTTKKVATKSAVKRKRRVKSR</sequence>
<proteinExistence type="predicted"/>
<gene>
    <name evidence="4" type="ORF">V22_01340</name>
</gene>
<evidence type="ECO:0000259" key="2">
    <source>
        <dbReference type="Pfam" id="PF12476"/>
    </source>
</evidence>
<name>A0A517T3I9_9PLAN</name>
<dbReference type="InterPro" id="IPR051396">
    <property type="entry name" value="Bact_Antivir_Def_Nuclease"/>
</dbReference>
<evidence type="ECO:0000256" key="1">
    <source>
        <dbReference type="SAM" id="MobiDB-lite"/>
    </source>
</evidence>
<feature type="domain" description="Endonuclease GajA/Old nuclease/RecF-like AAA" evidence="3">
    <location>
        <begin position="267"/>
        <end position="400"/>
    </location>
</feature>
<dbReference type="Pfam" id="PF12476">
    <property type="entry name" value="DUF3696"/>
    <property type="match status" value="1"/>
</dbReference>
<dbReference type="Pfam" id="PF13175">
    <property type="entry name" value="AAA_15"/>
    <property type="match status" value="2"/>
</dbReference>
<dbReference type="Proteomes" id="UP000319976">
    <property type="component" value="Chromosome"/>
</dbReference>
<dbReference type="InterPro" id="IPR027417">
    <property type="entry name" value="P-loop_NTPase"/>
</dbReference>
<feature type="domain" description="Endonuclease GajA/Old nuclease/RecF-like AAA" evidence="3">
    <location>
        <begin position="13"/>
        <end position="163"/>
    </location>
</feature>
<dbReference type="Gene3D" id="3.40.50.300">
    <property type="entry name" value="P-loop containing nucleotide triphosphate hydrolases"/>
    <property type="match status" value="2"/>
</dbReference>
<dbReference type="PIRSF" id="PIRSF034888">
    <property type="entry name" value="P-loop_UCP034888"/>
    <property type="match status" value="1"/>
</dbReference>
<evidence type="ECO:0000313" key="4">
    <source>
        <dbReference type="EMBL" id="QDT62936.1"/>
    </source>
</evidence>
<dbReference type="PANTHER" id="PTHR43581:SF2">
    <property type="entry name" value="EXCINUCLEASE ATPASE SUBUNIT"/>
    <property type="match status" value="1"/>
</dbReference>
<dbReference type="PANTHER" id="PTHR43581">
    <property type="entry name" value="ATP/GTP PHOSPHATASE"/>
    <property type="match status" value="1"/>
</dbReference>
<dbReference type="AlphaFoldDB" id="A0A517T3I9"/>
<dbReference type="RefSeq" id="WP_197439843.1">
    <property type="nucleotide sequence ID" value="NZ_CP036316.1"/>
</dbReference>
<feature type="region of interest" description="Disordered" evidence="1">
    <location>
        <begin position="464"/>
        <end position="493"/>
    </location>
</feature>
<reference evidence="4 5" key="1">
    <citation type="submission" date="2019-02" db="EMBL/GenBank/DDBJ databases">
        <title>Deep-cultivation of Planctomycetes and their phenomic and genomic characterization uncovers novel biology.</title>
        <authorList>
            <person name="Wiegand S."/>
            <person name="Jogler M."/>
            <person name="Boedeker C."/>
            <person name="Pinto D."/>
            <person name="Vollmers J."/>
            <person name="Rivas-Marin E."/>
            <person name="Kohn T."/>
            <person name="Peeters S.H."/>
            <person name="Heuer A."/>
            <person name="Rast P."/>
            <person name="Oberbeckmann S."/>
            <person name="Bunk B."/>
            <person name="Jeske O."/>
            <person name="Meyerdierks A."/>
            <person name="Storesund J.E."/>
            <person name="Kallscheuer N."/>
            <person name="Luecker S."/>
            <person name="Lage O.M."/>
            <person name="Pohl T."/>
            <person name="Merkel B.J."/>
            <person name="Hornburger P."/>
            <person name="Mueller R.-W."/>
            <person name="Bruemmer F."/>
            <person name="Labrenz M."/>
            <person name="Spormann A.M."/>
            <person name="Op den Camp H."/>
            <person name="Overmann J."/>
            <person name="Amann R."/>
            <person name="Jetten M.S.M."/>
            <person name="Mascher T."/>
            <person name="Medema M.H."/>
            <person name="Devos D.P."/>
            <person name="Kaster A.-K."/>
            <person name="Ovreas L."/>
            <person name="Rohde M."/>
            <person name="Galperin M.Y."/>
            <person name="Jogler C."/>
        </authorList>
    </citation>
    <scope>NUCLEOTIDE SEQUENCE [LARGE SCALE GENOMIC DNA]</scope>
    <source>
        <strain evidence="4 5">V22</strain>
    </source>
</reference>
<evidence type="ECO:0000259" key="3">
    <source>
        <dbReference type="Pfam" id="PF13175"/>
    </source>
</evidence>
<feature type="domain" description="DUF3696" evidence="2">
    <location>
        <begin position="413"/>
        <end position="456"/>
    </location>
</feature>
<evidence type="ECO:0008006" key="6">
    <source>
        <dbReference type="Google" id="ProtNLM"/>
    </source>
</evidence>